<dbReference type="AlphaFoldDB" id="A0A9D2IVL0"/>
<feature type="domain" description="PNPLA" evidence="5">
    <location>
        <begin position="7"/>
        <end position="169"/>
    </location>
</feature>
<dbReference type="PANTHER" id="PTHR14226:SF29">
    <property type="entry name" value="NEUROPATHY TARGET ESTERASE SWS"/>
    <property type="match status" value="1"/>
</dbReference>
<dbReference type="Gene3D" id="3.40.1090.10">
    <property type="entry name" value="Cytosolic phospholipase A2 catalytic domain"/>
    <property type="match status" value="1"/>
</dbReference>
<dbReference type="CDD" id="cd07205">
    <property type="entry name" value="Pat_PNPLA6_PNPLA7_NTE1_like"/>
    <property type="match status" value="1"/>
</dbReference>
<protein>
    <submittedName>
        <fullName evidence="6">Patatin-like phospholipase family protein</fullName>
    </submittedName>
</protein>
<feature type="short sequence motif" description="GXSXG" evidence="4">
    <location>
        <begin position="38"/>
        <end position="42"/>
    </location>
</feature>
<dbReference type="GO" id="GO:0016787">
    <property type="term" value="F:hydrolase activity"/>
    <property type="evidence" value="ECO:0007669"/>
    <property type="project" value="UniProtKB-UniRule"/>
</dbReference>
<evidence type="ECO:0000256" key="1">
    <source>
        <dbReference type="ARBA" id="ARBA00022801"/>
    </source>
</evidence>
<reference evidence="6" key="1">
    <citation type="journal article" date="2021" name="PeerJ">
        <title>Extensive microbial diversity within the chicken gut microbiome revealed by metagenomics and culture.</title>
        <authorList>
            <person name="Gilroy R."/>
            <person name="Ravi A."/>
            <person name="Getino M."/>
            <person name="Pursley I."/>
            <person name="Horton D.L."/>
            <person name="Alikhan N.F."/>
            <person name="Baker D."/>
            <person name="Gharbi K."/>
            <person name="Hall N."/>
            <person name="Watson M."/>
            <person name="Adriaenssens E.M."/>
            <person name="Foster-Nyarko E."/>
            <person name="Jarju S."/>
            <person name="Secka A."/>
            <person name="Antonio M."/>
            <person name="Oren A."/>
            <person name="Chaudhuri R.R."/>
            <person name="La Ragione R."/>
            <person name="Hildebrand F."/>
            <person name="Pallen M.J."/>
        </authorList>
    </citation>
    <scope>NUCLEOTIDE SEQUENCE</scope>
    <source>
        <strain evidence="6">CHK33-5263</strain>
    </source>
</reference>
<reference evidence="6" key="2">
    <citation type="submission" date="2021-04" db="EMBL/GenBank/DDBJ databases">
        <authorList>
            <person name="Gilroy R."/>
        </authorList>
    </citation>
    <scope>NUCLEOTIDE SEQUENCE</scope>
    <source>
        <strain evidence="6">CHK33-5263</strain>
    </source>
</reference>
<comment type="caution">
    <text evidence="6">The sequence shown here is derived from an EMBL/GenBank/DDBJ whole genome shotgun (WGS) entry which is preliminary data.</text>
</comment>
<gene>
    <name evidence="6" type="ORF">H9812_01245</name>
</gene>
<organism evidence="6 7">
    <name type="scientific">Candidatus Gallimonas intestinigallinarum</name>
    <dbReference type="NCBI Taxonomy" id="2838604"/>
    <lineage>
        <taxon>Bacteria</taxon>
        <taxon>Bacillati</taxon>
        <taxon>Bacillota</taxon>
        <taxon>Clostridia</taxon>
        <taxon>Candidatus Gallimonas</taxon>
    </lineage>
</organism>
<feature type="active site" description="Nucleophile" evidence="4">
    <location>
        <position position="40"/>
    </location>
</feature>
<evidence type="ECO:0000256" key="2">
    <source>
        <dbReference type="ARBA" id="ARBA00022963"/>
    </source>
</evidence>
<accession>A0A9D2IVL0</accession>
<dbReference type="Pfam" id="PF01734">
    <property type="entry name" value="Patatin"/>
    <property type="match status" value="1"/>
</dbReference>
<dbReference type="InterPro" id="IPR016035">
    <property type="entry name" value="Acyl_Trfase/lysoPLipase"/>
</dbReference>
<proteinExistence type="predicted"/>
<dbReference type="SUPFAM" id="SSF52151">
    <property type="entry name" value="FabD/lysophospholipase-like"/>
    <property type="match status" value="1"/>
</dbReference>
<evidence type="ECO:0000313" key="6">
    <source>
        <dbReference type="EMBL" id="HIZ24092.1"/>
    </source>
</evidence>
<evidence type="ECO:0000256" key="4">
    <source>
        <dbReference type="PROSITE-ProRule" id="PRU01161"/>
    </source>
</evidence>
<keyword evidence="2 4" id="KW-0442">Lipid degradation</keyword>
<sequence length="265" mass="28673">MSKKLGIALGAGGARGVAHVGFLHALEEADIRADCVTGCSMGAIVGACYCAGVPMEQLHDVALSLKLSRIAAFNVNPIRSSGLMRLNKAHKLMEEILGGDIQFSDLRTPFSCVATDLISGKTVELKEGSVIDAALASSTVPGAFSPAEMDGMFLVDGGVLERVPVRELKKMGAEVIVAVDVLGDLVSISQERPSNLIETFLRYIDVIDTRVTDSKRKSRMRTIDLWLEPELGNMDQYKVKQLDFAYEKGYELGKANVEKIGELIR</sequence>
<comment type="caution">
    <text evidence="4">Lacks conserved residue(s) required for the propagation of feature annotation.</text>
</comment>
<dbReference type="PANTHER" id="PTHR14226">
    <property type="entry name" value="NEUROPATHY TARGET ESTERASE/SWISS CHEESE D.MELANOGASTER"/>
    <property type="match status" value="1"/>
</dbReference>
<dbReference type="InterPro" id="IPR050301">
    <property type="entry name" value="NTE"/>
</dbReference>
<feature type="active site" description="Proton acceptor" evidence="4">
    <location>
        <position position="156"/>
    </location>
</feature>
<dbReference type="Proteomes" id="UP000824044">
    <property type="component" value="Unassembled WGS sequence"/>
</dbReference>
<evidence type="ECO:0000313" key="7">
    <source>
        <dbReference type="Proteomes" id="UP000824044"/>
    </source>
</evidence>
<keyword evidence="3 4" id="KW-0443">Lipid metabolism</keyword>
<evidence type="ECO:0000259" key="5">
    <source>
        <dbReference type="PROSITE" id="PS51635"/>
    </source>
</evidence>
<dbReference type="GO" id="GO:0016042">
    <property type="term" value="P:lipid catabolic process"/>
    <property type="evidence" value="ECO:0007669"/>
    <property type="project" value="UniProtKB-UniRule"/>
</dbReference>
<evidence type="ECO:0000256" key="3">
    <source>
        <dbReference type="ARBA" id="ARBA00023098"/>
    </source>
</evidence>
<keyword evidence="1 4" id="KW-0378">Hydrolase</keyword>
<feature type="short sequence motif" description="DGA/G" evidence="4">
    <location>
        <begin position="156"/>
        <end position="158"/>
    </location>
</feature>
<dbReference type="InterPro" id="IPR002641">
    <property type="entry name" value="PNPLA_dom"/>
</dbReference>
<dbReference type="PROSITE" id="PS51635">
    <property type="entry name" value="PNPLA"/>
    <property type="match status" value="1"/>
</dbReference>
<name>A0A9D2IVL0_9FIRM</name>
<dbReference type="EMBL" id="DXBS01000028">
    <property type="protein sequence ID" value="HIZ24092.1"/>
    <property type="molecule type" value="Genomic_DNA"/>
</dbReference>